<dbReference type="AlphaFoldDB" id="A0A9W9B1L3"/>
<protein>
    <submittedName>
        <fullName evidence="1">Uncharacterized protein</fullName>
    </submittedName>
</protein>
<dbReference type="Proteomes" id="UP001150238">
    <property type="component" value="Unassembled WGS sequence"/>
</dbReference>
<comment type="caution">
    <text evidence="1">The sequence shown here is derived from an EMBL/GenBank/DDBJ whole genome shotgun (WGS) entry which is preliminary data.</text>
</comment>
<evidence type="ECO:0000313" key="2">
    <source>
        <dbReference type="Proteomes" id="UP001150238"/>
    </source>
</evidence>
<evidence type="ECO:0000313" key="1">
    <source>
        <dbReference type="EMBL" id="KAJ4494810.1"/>
    </source>
</evidence>
<organism evidence="1 2">
    <name type="scientific">Lentinula lateritia</name>
    <dbReference type="NCBI Taxonomy" id="40482"/>
    <lineage>
        <taxon>Eukaryota</taxon>
        <taxon>Fungi</taxon>
        <taxon>Dikarya</taxon>
        <taxon>Basidiomycota</taxon>
        <taxon>Agaricomycotina</taxon>
        <taxon>Agaricomycetes</taxon>
        <taxon>Agaricomycetidae</taxon>
        <taxon>Agaricales</taxon>
        <taxon>Marasmiineae</taxon>
        <taxon>Omphalotaceae</taxon>
        <taxon>Lentinula</taxon>
    </lineage>
</organism>
<proteinExistence type="predicted"/>
<gene>
    <name evidence="1" type="ORF">C8J55DRAFT_416078</name>
</gene>
<feature type="non-terminal residue" evidence="1">
    <location>
        <position position="1"/>
    </location>
</feature>
<accession>A0A9W9B1L3</accession>
<sequence length="51" mass="5821">IRLFLTVVAHDLSIARAEQFLKLFRYLVPLLYETSVSARTVLKDGLVALLF</sequence>
<dbReference type="EMBL" id="JANVFS010000002">
    <property type="protein sequence ID" value="KAJ4494810.1"/>
    <property type="molecule type" value="Genomic_DNA"/>
</dbReference>
<name>A0A9W9B1L3_9AGAR</name>
<reference evidence="1" key="2">
    <citation type="journal article" date="2023" name="Proc. Natl. Acad. Sci. U.S.A.">
        <title>A global phylogenomic analysis of the shiitake genus Lentinula.</title>
        <authorList>
            <person name="Sierra-Patev S."/>
            <person name="Min B."/>
            <person name="Naranjo-Ortiz M."/>
            <person name="Looney B."/>
            <person name="Konkel Z."/>
            <person name="Slot J.C."/>
            <person name="Sakamoto Y."/>
            <person name="Steenwyk J.L."/>
            <person name="Rokas A."/>
            <person name="Carro J."/>
            <person name="Camarero S."/>
            <person name="Ferreira P."/>
            <person name="Molpeceres G."/>
            <person name="Ruiz-Duenas F.J."/>
            <person name="Serrano A."/>
            <person name="Henrissat B."/>
            <person name="Drula E."/>
            <person name="Hughes K.W."/>
            <person name="Mata J.L."/>
            <person name="Ishikawa N.K."/>
            <person name="Vargas-Isla R."/>
            <person name="Ushijima S."/>
            <person name="Smith C.A."/>
            <person name="Donoghue J."/>
            <person name="Ahrendt S."/>
            <person name="Andreopoulos W."/>
            <person name="He G."/>
            <person name="LaButti K."/>
            <person name="Lipzen A."/>
            <person name="Ng V."/>
            <person name="Riley R."/>
            <person name="Sandor L."/>
            <person name="Barry K."/>
            <person name="Martinez A.T."/>
            <person name="Xiao Y."/>
            <person name="Gibbons J.G."/>
            <person name="Terashima K."/>
            <person name="Grigoriev I.V."/>
            <person name="Hibbett D."/>
        </authorList>
    </citation>
    <scope>NUCLEOTIDE SEQUENCE</scope>
    <source>
        <strain evidence="1">Sp2 HRB7682 ss15</strain>
    </source>
</reference>
<reference evidence="1" key="1">
    <citation type="submission" date="2022-08" db="EMBL/GenBank/DDBJ databases">
        <authorList>
            <consortium name="DOE Joint Genome Institute"/>
            <person name="Min B."/>
            <person name="Riley R."/>
            <person name="Sierra-Patev S."/>
            <person name="Naranjo-Ortiz M."/>
            <person name="Looney B."/>
            <person name="Konkel Z."/>
            <person name="Slot J.C."/>
            <person name="Sakamoto Y."/>
            <person name="Steenwyk J.L."/>
            <person name="Rokas A."/>
            <person name="Carro J."/>
            <person name="Camarero S."/>
            <person name="Ferreira P."/>
            <person name="Molpeceres G."/>
            <person name="Ruiz-Duenas F.J."/>
            <person name="Serrano A."/>
            <person name="Henrissat B."/>
            <person name="Drula E."/>
            <person name="Hughes K.W."/>
            <person name="Mata J.L."/>
            <person name="Ishikawa N.K."/>
            <person name="Vargas-Isla R."/>
            <person name="Ushijima S."/>
            <person name="Smith C.A."/>
            <person name="Ahrendt S."/>
            <person name="Andreopoulos W."/>
            <person name="He G."/>
            <person name="Labutti K."/>
            <person name="Lipzen A."/>
            <person name="Ng V."/>
            <person name="Sandor L."/>
            <person name="Barry K."/>
            <person name="Martinez A.T."/>
            <person name="Xiao Y."/>
            <person name="Gibbons J.G."/>
            <person name="Terashima K."/>
            <person name="Hibbett D.S."/>
            <person name="Grigoriev I.V."/>
        </authorList>
    </citation>
    <scope>NUCLEOTIDE SEQUENCE</scope>
    <source>
        <strain evidence="1">Sp2 HRB7682 ss15</strain>
    </source>
</reference>